<name>A0ABT1VYU5_9PROT</name>
<sequence>MSFGQQQPWTDDEIALLRQLWSDGFTSGQIAARMGRSRSCIMGAVRRYGLPGRPGARTGGARPNTGRRRVATSAPAPVGVGTKVARIREGLDRTLASLHAPEARELVRASGDHMAAALQEVAAAAAPELDAMAARIVAIVNRRTPLKLDVPARPACATCQWPLDPVAGRRVRYCGEPVTAHRSQYCEDHRLTATVPTKPMRLDAHR</sequence>
<proteinExistence type="predicted"/>
<reference evidence="1 2" key="1">
    <citation type="submission" date="2022-06" db="EMBL/GenBank/DDBJ databases">
        <title>Rhizosaccharibacter gen. nov. sp. nov. KSS12, endophytic bacteria isolated from sugarcane.</title>
        <authorList>
            <person name="Pitiwittayakul N."/>
        </authorList>
    </citation>
    <scope>NUCLEOTIDE SEQUENCE [LARGE SCALE GENOMIC DNA]</scope>
    <source>
        <strain evidence="1 2">KSS12</strain>
    </source>
</reference>
<dbReference type="InterPro" id="IPR011681">
    <property type="entry name" value="GcrA"/>
</dbReference>
<comment type="caution">
    <text evidence="1">The sequence shown here is derived from an EMBL/GenBank/DDBJ whole genome shotgun (WGS) entry which is preliminary data.</text>
</comment>
<evidence type="ECO:0000313" key="2">
    <source>
        <dbReference type="Proteomes" id="UP001524547"/>
    </source>
</evidence>
<dbReference type="RefSeq" id="WP_422919305.1">
    <property type="nucleotide sequence ID" value="NZ_JAMZEJ010000004.1"/>
</dbReference>
<evidence type="ECO:0000313" key="1">
    <source>
        <dbReference type="EMBL" id="MCQ8240555.1"/>
    </source>
</evidence>
<gene>
    <name evidence="1" type="ORF">NFI88_06815</name>
</gene>
<evidence type="ECO:0008006" key="3">
    <source>
        <dbReference type="Google" id="ProtNLM"/>
    </source>
</evidence>
<protein>
    <recommendedName>
        <fullName evidence="3">GcrA cell cycle regulator</fullName>
    </recommendedName>
</protein>
<dbReference type="EMBL" id="JAMZEJ010000004">
    <property type="protein sequence ID" value="MCQ8240555.1"/>
    <property type="molecule type" value="Genomic_DNA"/>
</dbReference>
<dbReference type="Gene3D" id="1.10.10.60">
    <property type="entry name" value="Homeodomain-like"/>
    <property type="match status" value="1"/>
</dbReference>
<keyword evidence="2" id="KW-1185">Reference proteome</keyword>
<dbReference type="Pfam" id="PF07750">
    <property type="entry name" value="GcrA"/>
    <property type="match status" value="1"/>
</dbReference>
<accession>A0ABT1VYU5</accession>
<organism evidence="1 2">
    <name type="scientific">Rhizosaccharibacter radicis</name>
    <dbReference type="NCBI Taxonomy" id="2782605"/>
    <lineage>
        <taxon>Bacteria</taxon>
        <taxon>Pseudomonadati</taxon>
        <taxon>Pseudomonadota</taxon>
        <taxon>Alphaproteobacteria</taxon>
        <taxon>Acetobacterales</taxon>
        <taxon>Acetobacteraceae</taxon>
        <taxon>Rhizosaccharibacter</taxon>
    </lineage>
</organism>
<dbReference type="Proteomes" id="UP001524547">
    <property type="component" value="Unassembled WGS sequence"/>
</dbReference>